<evidence type="ECO:0000313" key="15">
    <source>
        <dbReference type="Proteomes" id="UP000008672"/>
    </source>
</evidence>
<dbReference type="AlphaFoldDB" id="H2ZRU2"/>
<dbReference type="SUPFAM" id="SSF63748">
    <property type="entry name" value="Tudor/PWWP/MBT"/>
    <property type="match status" value="1"/>
</dbReference>
<protein>
    <recommendedName>
        <fullName evidence="11">Hepatoma-derived growth factor-related protein 2</fullName>
    </recommendedName>
</protein>
<feature type="domain" description="PWWP" evidence="13">
    <location>
        <begin position="7"/>
        <end position="64"/>
    </location>
</feature>
<keyword evidence="15" id="KW-1185">Reference proteome</keyword>
<dbReference type="CDD" id="cd20149">
    <property type="entry name" value="PWWP_HDGFL2"/>
    <property type="match status" value="1"/>
</dbReference>
<dbReference type="GO" id="GO:0062072">
    <property type="term" value="F:histone H3K9me2/3 reader activity"/>
    <property type="evidence" value="ECO:0007669"/>
    <property type="project" value="TreeGrafter"/>
</dbReference>
<dbReference type="PANTHER" id="PTHR12550">
    <property type="entry name" value="HEPATOMA-DERIVED GROWTH FACTOR-RELATED"/>
    <property type="match status" value="1"/>
</dbReference>
<evidence type="ECO:0000256" key="9">
    <source>
        <dbReference type="ARBA" id="ARBA00023204"/>
    </source>
</evidence>
<dbReference type="SUPFAM" id="SSF140576">
    <property type="entry name" value="HIV integrase-binding domain"/>
    <property type="match status" value="1"/>
</dbReference>
<dbReference type="InParanoid" id="H2ZRU2"/>
<accession>H2ZRU2</accession>
<dbReference type="Proteomes" id="UP000008672">
    <property type="component" value="Unassembled WGS sequence"/>
</dbReference>
<dbReference type="FunFam" id="2.30.30.140:FF:000017">
    <property type="entry name" value="hepatoma-derived growth factor isoform X1"/>
    <property type="match status" value="1"/>
</dbReference>
<name>H2ZRU2_LATCH</name>
<dbReference type="InterPro" id="IPR036218">
    <property type="entry name" value="HIVI-bd_sf"/>
</dbReference>
<dbReference type="HOGENOM" id="CLU_034054_0_0_1"/>
<evidence type="ECO:0000256" key="4">
    <source>
        <dbReference type="ARBA" id="ARBA00022490"/>
    </source>
</evidence>
<feature type="compositionally biased region" description="Basic and acidic residues" evidence="12">
    <location>
        <begin position="211"/>
        <end position="229"/>
    </location>
</feature>
<feature type="compositionally biased region" description="Basic and acidic residues" evidence="12">
    <location>
        <begin position="178"/>
        <end position="193"/>
    </location>
</feature>
<keyword evidence="5" id="KW-0517">Myogenesis</keyword>
<dbReference type="eggNOG" id="KOG1904">
    <property type="taxonomic scope" value="Eukaryota"/>
</dbReference>
<keyword evidence="4" id="KW-0963">Cytoplasm</keyword>
<reference evidence="14" key="3">
    <citation type="submission" date="2025-09" db="UniProtKB">
        <authorList>
            <consortium name="Ensembl"/>
        </authorList>
    </citation>
    <scope>IDENTIFICATION</scope>
</reference>
<dbReference type="PROSITE" id="PS50812">
    <property type="entry name" value="PWWP"/>
    <property type="match status" value="1"/>
</dbReference>
<dbReference type="InterPro" id="IPR000313">
    <property type="entry name" value="PWWP_dom"/>
</dbReference>
<dbReference type="GO" id="GO:0006310">
    <property type="term" value="P:DNA recombination"/>
    <property type="evidence" value="ECO:0007669"/>
    <property type="project" value="UniProtKB-KW"/>
</dbReference>
<proteinExistence type="inferred from homology"/>
<organism evidence="14 15">
    <name type="scientific">Latimeria chalumnae</name>
    <name type="common">Coelacanth</name>
    <dbReference type="NCBI Taxonomy" id="7897"/>
    <lineage>
        <taxon>Eukaryota</taxon>
        <taxon>Metazoa</taxon>
        <taxon>Chordata</taxon>
        <taxon>Craniata</taxon>
        <taxon>Vertebrata</taxon>
        <taxon>Euteleostomi</taxon>
        <taxon>Coelacanthiformes</taxon>
        <taxon>Coelacanthidae</taxon>
        <taxon>Latimeria</taxon>
    </lineage>
</organism>
<dbReference type="GO" id="GO:0061628">
    <property type="term" value="F:histone H3K27me3 reader activity"/>
    <property type="evidence" value="ECO:0007669"/>
    <property type="project" value="TreeGrafter"/>
</dbReference>
<dbReference type="Ensembl" id="ENSLACT00000000114.1">
    <property type="protein sequence ID" value="ENSLACP00000000113.1"/>
    <property type="gene ID" value="ENSLACG00000000100.1"/>
</dbReference>
<feature type="compositionally biased region" description="Basic and acidic residues" evidence="12">
    <location>
        <begin position="121"/>
        <end position="144"/>
    </location>
</feature>
<keyword evidence="10" id="KW-0539">Nucleus</keyword>
<dbReference type="Pfam" id="PF11467">
    <property type="entry name" value="LEDGF"/>
    <property type="match status" value="1"/>
</dbReference>
<dbReference type="SMART" id="SM00293">
    <property type="entry name" value="PWWP"/>
    <property type="match status" value="1"/>
</dbReference>
<keyword evidence="8" id="KW-0233">DNA recombination</keyword>
<feature type="compositionally biased region" description="Basic and acidic residues" evidence="12">
    <location>
        <begin position="398"/>
        <end position="426"/>
    </location>
</feature>
<comment type="subcellular location">
    <subcellularLocation>
        <location evidence="2">Cytoplasm</location>
    </subcellularLocation>
    <subcellularLocation>
        <location evidence="1">Nucleus</location>
    </subcellularLocation>
</comment>
<dbReference type="GO" id="GO:0007517">
    <property type="term" value="P:muscle organ development"/>
    <property type="evidence" value="ECO:0007669"/>
    <property type="project" value="UniProtKB-KW"/>
</dbReference>
<reference evidence="14" key="2">
    <citation type="submission" date="2025-08" db="UniProtKB">
        <authorList>
            <consortium name="Ensembl"/>
        </authorList>
    </citation>
    <scope>IDENTIFICATION</scope>
</reference>
<evidence type="ECO:0000256" key="12">
    <source>
        <dbReference type="SAM" id="MobiDB-lite"/>
    </source>
</evidence>
<evidence type="ECO:0000256" key="3">
    <source>
        <dbReference type="ARBA" id="ARBA00005309"/>
    </source>
</evidence>
<dbReference type="EMBL" id="AFYH01051110">
    <property type="status" value="NOT_ANNOTATED_CDS"/>
    <property type="molecule type" value="Genomic_DNA"/>
</dbReference>
<dbReference type="InterPro" id="IPR035441">
    <property type="entry name" value="TFIIS/LEDGF_dom_sf"/>
</dbReference>
<dbReference type="FunCoup" id="H2ZRU2">
    <property type="interactions" value="1944"/>
</dbReference>
<dbReference type="GO" id="GO:0005737">
    <property type="term" value="C:cytoplasm"/>
    <property type="evidence" value="ECO:0007669"/>
    <property type="project" value="UniProtKB-SubCell"/>
</dbReference>
<feature type="region of interest" description="Disordered" evidence="12">
    <location>
        <begin position="88"/>
        <end position="449"/>
    </location>
</feature>
<evidence type="ECO:0000256" key="5">
    <source>
        <dbReference type="ARBA" id="ARBA00022541"/>
    </source>
</evidence>
<sequence>MPHVFKSGDLVFAKMKGYPHWPARIDDIADGAVKPPPNKYPIFFYGTHETAFLGPKDLFPYDKYKDKYGKPNKRKGFNEGLWEIQNNPHASYNLPPPASSSDSEVAENEVLPGPVDEVGELQEKVISDAESDKGSEHSGRKTEPLKVPAAKRARKMSSEVEHESSSPSEEENSESSSESDKTSDQDFTPEKKTVVRAPRRVSTGGRRKKKIDSESDSEAKPESEEKDGSDVSVGKKSASDSDSDSASEASVKRAPRGRKPKLEKAPPRPRVRKPPPEKVPSDISSDSDSDSDVDKISEWKKRDEERRRELEEKRRREQEEELRRIREQEKEEEEKKKREKAEKGPEKDRGRDSSDEDLMGKEEPAKRGRKPRAKARSSSDSDSEPDTEVKKSAKRRHSEIVKQKKEKEQKKKKVEEKPKPKPIRSEKLKKKVEKIPERKVEKKKEPTIGERLQKLHSDIKHALKVDNPDIKKCLECLEELGGLQVTSHVLQKNTDLVATLKKIRRYKASKEVMDKATQVYNHLKLQFLGAKADLALKSSKPGESQLEKLKEESSNQEQKPESGGNDPKESEATVQSFADNPINGESVTQQSESTMETEMRD</sequence>
<evidence type="ECO:0000256" key="8">
    <source>
        <dbReference type="ARBA" id="ARBA00023172"/>
    </source>
</evidence>
<keyword evidence="7" id="KW-0175">Coiled coil</keyword>
<feature type="compositionally biased region" description="Basic and acidic residues" evidence="12">
    <location>
        <begin position="292"/>
        <end position="366"/>
    </location>
</feature>
<gene>
    <name evidence="14" type="primary">HDGFL2</name>
</gene>
<dbReference type="STRING" id="7897.ENSLACP00000000113"/>
<reference evidence="15" key="1">
    <citation type="submission" date="2011-08" db="EMBL/GenBank/DDBJ databases">
        <title>The draft genome of Latimeria chalumnae.</title>
        <authorList>
            <person name="Di Palma F."/>
            <person name="Alfoldi J."/>
            <person name="Johnson J."/>
            <person name="Berlin A."/>
            <person name="Gnerre S."/>
            <person name="Jaffe D."/>
            <person name="MacCallum I."/>
            <person name="Young S."/>
            <person name="Walker B.J."/>
            <person name="Lander E."/>
            <person name="Lindblad-Toh K."/>
        </authorList>
    </citation>
    <scope>NUCLEOTIDE SEQUENCE [LARGE SCALE GENOMIC DNA]</scope>
    <source>
        <strain evidence="15">Wild caught</strain>
    </source>
</reference>
<dbReference type="Gene3D" id="1.20.930.10">
    <property type="entry name" value="Conserved domain common to transcription factors TFIIS, elongin A, CRSP70"/>
    <property type="match status" value="1"/>
</dbReference>
<evidence type="ECO:0000256" key="1">
    <source>
        <dbReference type="ARBA" id="ARBA00004123"/>
    </source>
</evidence>
<evidence type="ECO:0000313" key="14">
    <source>
        <dbReference type="Ensembl" id="ENSLACP00000000113.1"/>
    </source>
</evidence>
<evidence type="ECO:0000256" key="10">
    <source>
        <dbReference type="ARBA" id="ARBA00023242"/>
    </source>
</evidence>
<dbReference type="Gene3D" id="2.30.30.140">
    <property type="match status" value="1"/>
</dbReference>
<dbReference type="EMBL" id="AFYH01051111">
    <property type="status" value="NOT_ANNOTATED_CDS"/>
    <property type="molecule type" value="Genomic_DNA"/>
</dbReference>
<feature type="compositionally biased region" description="Basic and acidic residues" evidence="12">
    <location>
        <begin position="433"/>
        <end position="449"/>
    </location>
</feature>
<feature type="region of interest" description="Disordered" evidence="12">
    <location>
        <begin position="538"/>
        <end position="601"/>
    </location>
</feature>
<dbReference type="Bgee" id="ENSLACG00000000100">
    <property type="expression patterns" value="Expressed in muscle tissue and 6 other cell types or tissues"/>
</dbReference>
<dbReference type="EMBL" id="AFYH01051109">
    <property type="status" value="NOT_ANNOTATED_CDS"/>
    <property type="molecule type" value="Genomic_DNA"/>
</dbReference>
<evidence type="ECO:0000256" key="2">
    <source>
        <dbReference type="ARBA" id="ARBA00004496"/>
    </source>
</evidence>
<dbReference type="Pfam" id="PF00855">
    <property type="entry name" value="PWWP"/>
    <property type="match status" value="1"/>
</dbReference>
<dbReference type="InterPro" id="IPR021567">
    <property type="entry name" value="LEDGF_IBD"/>
</dbReference>
<keyword evidence="9" id="KW-0234">DNA repair</keyword>
<comment type="similarity">
    <text evidence="3">Belongs to the HDGF family.</text>
</comment>
<dbReference type="GeneTree" id="ENSGT00940000153942"/>
<dbReference type="GO" id="GO:0006281">
    <property type="term" value="P:DNA repair"/>
    <property type="evidence" value="ECO:0007669"/>
    <property type="project" value="UniProtKB-KW"/>
</dbReference>
<evidence type="ECO:0000256" key="7">
    <source>
        <dbReference type="ARBA" id="ARBA00023054"/>
    </source>
</evidence>
<dbReference type="PANTHER" id="PTHR12550:SF18">
    <property type="entry name" value="HEPATOMA-DERIVED GROWTH FACTOR-RELATED PROTEIN 2"/>
    <property type="match status" value="1"/>
</dbReference>
<dbReference type="OMA" id="HINATQD"/>
<evidence type="ECO:0000259" key="13">
    <source>
        <dbReference type="PROSITE" id="PS50812"/>
    </source>
</evidence>
<evidence type="ECO:0000256" key="11">
    <source>
        <dbReference type="ARBA" id="ARBA00039350"/>
    </source>
</evidence>
<evidence type="ECO:0000256" key="6">
    <source>
        <dbReference type="ARBA" id="ARBA00022763"/>
    </source>
</evidence>
<dbReference type="GO" id="GO:0005634">
    <property type="term" value="C:nucleus"/>
    <property type="evidence" value="ECO:0007669"/>
    <property type="project" value="UniProtKB-SubCell"/>
</dbReference>
<keyword evidence="6" id="KW-0227">DNA damage</keyword>
<feature type="compositionally biased region" description="Polar residues" evidence="12">
    <location>
        <begin position="572"/>
        <end position="601"/>
    </location>
</feature>